<dbReference type="Pfam" id="PF00857">
    <property type="entry name" value="Isochorismatase"/>
    <property type="match status" value="1"/>
</dbReference>
<evidence type="ECO:0000313" key="4">
    <source>
        <dbReference type="EMBL" id="KOO44320.1"/>
    </source>
</evidence>
<dbReference type="STRING" id="284581.AMD01_13650"/>
<evidence type="ECO:0000256" key="1">
    <source>
        <dbReference type="ARBA" id="ARBA00006336"/>
    </source>
</evidence>
<reference evidence="5" key="1">
    <citation type="submission" date="2015-08" db="EMBL/GenBank/DDBJ databases">
        <title>Fjat-14210 dsm16467.</title>
        <authorList>
            <person name="Liu B."/>
            <person name="Wang J."/>
            <person name="Zhu Y."/>
            <person name="Liu G."/>
            <person name="Chen Q."/>
            <person name="Chen Z."/>
            <person name="Lan J."/>
            <person name="Che J."/>
            <person name="Ge C."/>
            <person name="Shi H."/>
            <person name="Pan Z."/>
            <person name="Liu X."/>
        </authorList>
    </citation>
    <scope>NUCLEOTIDE SEQUENCE [LARGE SCALE GENOMIC DNA]</scope>
    <source>
        <strain evidence="5">DSM 16467</strain>
    </source>
</reference>
<dbReference type="InterPro" id="IPR050272">
    <property type="entry name" value="Isochorismatase-like_hydrls"/>
</dbReference>
<dbReference type="Gene3D" id="3.40.50.850">
    <property type="entry name" value="Isochorismatase-like"/>
    <property type="match status" value="1"/>
</dbReference>
<comment type="similarity">
    <text evidence="1">Belongs to the isochorismatase family.</text>
</comment>
<dbReference type="PATRIC" id="fig|284581.3.peg.4862"/>
<dbReference type="AlphaFoldDB" id="A0A0M0KZR5"/>
<evidence type="ECO:0000259" key="3">
    <source>
        <dbReference type="Pfam" id="PF00857"/>
    </source>
</evidence>
<feature type="domain" description="Isochorismatase-like" evidence="3">
    <location>
        <begin position="3"/>
        <end position="139"/>
    </location>
</feature>
<organism evidence="4 5">
    <name type="scientific">Priestia koreensis</name>
    <dbReference type="NCBI Taxonomy" id="284581"/>
    <lineage>
        <taxon>Bacteria</taxon>
        <taxon>Bacillati</taxon>
        <taxon>Bacillota</taxon>
        <taxon>Bacilli</taxon>
        <taxon>Bacillales</taxon>
        <taxon>Bacillaceae</taxon>
        <taxon>Priestia</taxon>
    </lineage>
</organism>
<comment type="caution">
    <text evidence="4">The sequence shown here is derived from an EMBL/GenBank/DDBJ whole genome shotgun (WGS) entry which is preliminary data.</text>
</comment>
<sequence>MNALLVIDAQNTLLQSGDFRKEVSVIRKMVNDFKSSGSPVIVMRHVSEEEHHSFYREEAGSQLPPALQESADYIIEKRTPSAFFQTSLDQLLQTLDIKHVFITGFNIEYCCLFTAVAAFDRGYEVTLIEDATSTVNTDETYEMPGLDIRDFISSILNRSDVIEVVEYEKYLTAQTDR</sequence>
<dbReference type="EMBL" id="LILC01000016">
    <property type="protein sequence ID" value="KOO44320.1"/>
    <property type="molecule type" value="Genomic_DNA"/>
</dbReference>
<dbReference type="InterPro" id="IPR036380">
    <property type="entry name" value="Isochorismatase-like_sf"/>
</dbReference>
<dbReference type="OrthoDB" id="9785724at2"/>
<dbReference type="RefSeq" id="WP_053401977.1">
    <property type="nucleotide sequence ID" value="NZ_JAMAUM010000008.1"/>
</dbReference>
<protein>
    <submittedName>
        <fullName evidence="4">Isochorismatase</fullName>
    </submittedName>
</protein>
<dbReference type="SUPFAM" id="SSF52499">
    <property type="entry name" value="Isochorismatase-like hydrolases"/>
    <property type="match status" value="1"/>
</dbReference>
<dbReference type="PANTHER" id="PTHR43540:SF6">
    <property type="entry name" value="ISOCHORISMATASE-LIKE DOMAIN-CONTAINING PROTEIN"/>
    <property type="match status" value="1"/>
</dbReference>
<evidence type="ECO:0000256" key="2">
    <source>
        <dbReference type="ARBA" id="ARBA00022801"/>
    </source>
</evidence>
<dbReference type="PANTHER" id="PTHR43540">
    <property type="entry name" value="PEROXYUREIDOACRYLATE/UREIDOACRYLATE AMIDOHYDROLASE-RELATED"/>
    <property type="match status" value="1"/>
</dbReference>
<name>A0A0M0KZR5_9BACI</name>
<gene>
    <name evidence="4" type="ORF">AMD01_13650</name>
</gene>
<dbReference type="InterPro" id="IPR000868">
    <property type="entry name" value="Isochorismatase-like_dom"/>
</dbReference>
<keyword evidence="2" id="KW-0378">Hydrolase</keyword>
<dbReference type="Proteomes" id="UP000037558">
    <property type="component" value="Unassembled WGS sequence"/>
</dbReference>
<accession>A0A0M0KZR5</accession>
<evidence type="ECO:0000313" key="5">
    <source>
        <dbReference type="Proteomes" id="UP000037558"/>
    </source>
</evidence>
<dbReference type="GO" id="GO:0016787">
    <property type="term" value="F:hydrolase activity"/>
    <property type="evidence" value="ECO:0007669"/>
    <property type="project" value="UniProtKB-KW"/>
</dbReference>
<keyword evidence="5" id="KW-1185">Reference proteome</keyword>
<proteinExistence type="inferred from homology"/>